<comment type="subcellular location">
    <subcellularLocation>
        <location evidence="1">Cell membrane</location>
        <topology evidence="1">Multi-pass membrane protein</topology>
    </subcellularLocation>
</comment>
<keyword evidence="4" id="KW-0812">Transmembrane</keyword>
<dbReference type="GO" id="GO:0009103">
    <property type="term" value="P:lipopolysaccharide biosynthetic process"/>
    <property type="evidence" value="ECO:0007669"/>
    <property type="project" value="TreeGrafter"/>
</dbReference>
<organism evidence="8 9">
    <name type="scientific">Latilactobacillus curvatus</name>
    <name type="common">Lactobacillus curvatus</name>
    <dbReference type="NCBI Taxonomy" id="28038"/>
    <lineage>
        <taxon>Bacteria</taxon>
        <taxon>Bacillati</taxon>
        <taxon>Bacillota</taxon>
        <taxon>Bacilli</taxon>
        <taxon>Lactobacillales</taxon>
        <taxon>Lactobacillaceae</taxon>
        <taxon>Latilactobacillus</taxon>
    </lineage>
</organism>
<dbReference type="InterPro" id="IPR002656">
    <property type="entry name" value="Acyl_transf_3_dom"/>
</dbReference>
<proteinExistence type="predicted"/>
<dbReference type="InterPro" id="IPR050879">
    <property type="entry name" value="Acyltransferase_3"/>
</dbReference>
<dbReference type="PANTHER" id="PTHR23028:SF53">
    <property type="entry name" value="ACYL_TRANSF_3 DOMAIN-CONTAINING PROTEIN"/>
    <property type="match status" value="1"/>
</dbReference>
<evidence type="ECO:0000313" key="9">
    <source>
        <dbReference type="Proteomes" id="UP000257607"/>
    </source>
</evidence>
<dbReference type="AlphaFoldDB" id="A0A1X7QJH8"/>
<evidence type="ECO:0000256" key="3">
    <source>
        <dbReference type="ARBA" id="ARBA00022679"/>
    </source>
</evidence>
<dbReference type="PANTHER" id="PTHR23028">
    <property type="entry name" value="ACETYLTRANSFERASE"/>
    <property type="match status" value="1"/>
</dbReference>
<evidence type="ECO:0000256" key="4">
    <source>
        <dbReference type="ARBA" id="ARBA00022692"/>
    </source>
</evidence>
<evidence type="ECO:0000256" key="2">
    <source>
        <dbReference type="ARBA" id="ARBA00022475"/>
    </source>
</evidence>
<dbReference type="EMBL" id="CP031003">
    <property type="protein sequence ID" value="AXN35958.1"/>
    <property type="molecule type" value="Genomic_DNA"/>
</dbReference>
<dbReference type="GO" id="GO:0016747">
    <property type="term" value="F:acyltransferase activity, transferring groups other than amino-acyl groups"/>
    <property type="evidence" value="ECO:0007669"/>
    <property type="project" value="InterPro"/>
</dbReference>
<evidence type="ECO:0000256" key="5">
    <source>
        <dbReference type="ARBA" id="ARBA00022989"/>
    </source>
</evidence>
<dbReference type="SUPFAM" id="SSF52266">
    <property type="entry name" value="SGNH hydrolase"/>
    <property type="match status" value="1"/>
</dbReference>
<name>A0A1X7QJH8_LATCU</name>
<keyword evidence="2" id="KW-1003">Cell membrane</keyword>
<dbReference type="CDD" id="cd01840">
    <property type="entry name" value="SGNH_hydrolase_yrhL_like"/>
    <property type="match status" value="1"/>
</dbReference>
<keyword evidence="3 8" id="KW-0808">Transferase</keyword>
<accession>A0A1X7QJH8</accession>
<evidence type="ECO:0000256" key="1">
    <source>
        <dbReference type="ARBA" id="ARBA00004651"/>
    </source>
</evidence>
<reference evidence="8 9" key="1">
    <citation type="submission" date="2018-07" db="EMBL/GenBank/DDBJ databases">
        <title>Lactobacillus curvatus genome sequence.</title>
        <authorList>
            <person name="Prechtl R."/>
        </authorList>
    </citation>
    <scope>NUCLEOTIDE SEQUENCE [LARGE SCALE GENOMIC DNA]</scope>
    <source>
        <strain evidence="8 9">TMW 1.1928</strain>
    </source>
</reference>
<evidence type="ECO:0000256" key="7">
    <source>
        <dbReference type="ARBA" id="ARBA00023315"/>
    </source>
</evidence>
<gene>
    <name evidence="8" type="ORF">DT351_06115</name>
</gene>
<dbReference type="InterPro" id="IPR036514">
    <property type="entry name" value="SGNH_hydro_sf"/>
</dbReference>
<evidence type="ECO:0000313" key="8">
    <source>
        <dbReference type="EMBL" id="AXN35958.1"/>
    </source>
</evidence>
<protein>
    <submittedName>
        <fullName evidence="8">Acetyltransferase</fullName>
    </submittedName>
</protein>
<dbReference type="Gene3D" id="3.40.50.1110">
    <property type="entry name" value="SGNH hydrolase"/>
    <property type="match status" value="1"/>
</dbReference>
<dbReference type="GO" id="GO:0005886">
    <property type="term" value="C:plasma membrane"/>
    <property type="evidence" value="ECO:0007669"/>
    <property type="project" value="UniProtKB-SubCell"/>
</dbReference>
<keyword evidence="5" id="KW-1133">Transmembrane helix</keyword>
<evidence type="ECO:0000256" key="6">
    <source>
        <dbReference type="ARBA" id="ARBA00023136"/>
    </source>
</evidence>
<dbReference type="RefSeq" id="WP_076786953.1">
    <property type="nucleotide sequence ID" value="NZ_CP015493.1"/>
</dbReference>
<keyword evidence="6" id="KW-0472">Membrane</keyword>
<dbReference type="Pfam" id="PF01757">
    <property type="entry name" value="Acyl_transf_3"/>
    <property type="match status" value="1"/>
</dbReference>
<sequence length="642" mass="72691">MAGKKRLKNSRYITGFDGLRAIGVIGVILYHLMPYTFTGGYLGVPIFMVVSGYLITDLLVQEWEQNQWINLKSFYLRRVKRLYPGLITMLFATGAYITLFQREMLHQLNQIIITNILYVYNWWQIGHGQSYFDRFANNESPFTHLWTLSIEGQFYLIWPFIVVALIIGFKNKNRIAQVLLAVSVVSAIWMAILYQPNADPSRLYYGTDTRVFSILLGAALAFVWPSTALKQKIVPKQRLVLDGIGLVSVLSLVWLMVKLNAESSLVYRGGLFLFSALVCVLVAVVAHPGADWNRLLTNPVFNWLGKRSYGIYLYQFPVMIFFETIFKNIADHPVLYPVIEVAIIFGLTELSYRFIEQPLAHYPYKQLWHQLKQFMHQPHWNRVVGRVTGLAIVFLIGLVGAFQAPFQPAPDTHKSALAVNIKQNQKANQKRKDALIKKAKAQNKAAQANGPTSKAEKAAEAAAQKHPINQEFEKYGLSQVTIQRAQNISVTAIGDSVLLDGSQALQKLFPNMLVDAAVGRQLYQSIQIVKDYDQKQALSDTVLVSLGTNGAFTQEQMAQFMAAIGTKRKVYWLNAFVPTRPWQNDVNQTLKNATKQYPNLTVIDWYSQAAKHSDWFYQDKVHPNPTGVNEYAAIITKALAAK</sequence>
<keyword evidence="7" id="KW-0012">Acyltransferase</keyword>
<dbReference type="Proteomes" id="UP000257607">
    <property type="component" value="Chromosome"/>
</dbReference>